<reference evidence="1" key="1">
    <citation type="journal article" date="2014" name="Nat. Commun.">
        <title>The tobacco genome sequence and its comparison with those of tomato and potato.</title>
        <authorList>
            <person name="Sierro N."/>
            <person name="Battey J.N."/>
            <person name="Ouadi S."/>
            <person name="Bakaher N."/>
            <person name="Bovet L."/>
            <person name="Willig A."/>
            <person name="Goepfert S."/>
            <person name="Peitsch M.C."/>
            <person name="Ivanov N.V."/>
        </authorList>
    </citation>
    <scope>NUCLEOTIDE SEQUENCE [LARGE SCALE GENOMIC DNA]</scope>
</reference>
<dbReference type="RefSeq" id="XP_075087771.1">
    <property type="nucleotide sequence ID" value="XM_075231670.1"/>
</dbReference>
<organism evidence="1 2">
    <name type="scientific">Nicotiana tabacum</name>
    <name type="common">Common tobacco</name>
    <dbReference type="NCBI Taxonomy" id="4097"/>
    <lineage>
        <taxon>Eukaryota</taxon>
        <taxon>Viridiplantae</taxon>
        <taxon>Streptophyta</taxon>
        <taxon>Embryophyta</taxon>
        <taxon>Tracheophyta</taxon>
        <taxon>Spermatophyta</taxon>
        <taxon>Magnoliopsida</taxon>
        <taxon>eudicotyledons</taxon>
        <taxon>Gunneridae</taxon>
        <taxon>Pentapetalae</taxon>
        <taxon>asterids</taxon>
        <taxon>lamiids</taxon>
        <taxon>Solanales</taxon>
        <taxon>Solanaceae</taxon>
        <taxon>Nicotianoideae</taxon>
        <taxon>Nicotianeae</taxon>
        <taxon>Nicotiana</taxon>
    </lineage>
</organism>
<protein>
    <submittedName>
        <fullName evidence="2">Uncharacterized protein LOC142169765</fullName>
    </submittedName>
</protein>
<proteinExistence type="predicted"/>
<evidence type="ECO:0000313" key="2">
    <source>
        <dbReference type="RefSeq" id="XP_075087771.1"/>
    </source>
</evidence>
<dbReference type="Proteomes" id="UP000790787">
    <property type="component" value="Chromosome 15"/>
</dbReference>
<name>A0AC58SS16_TOBAC</name>
<keyword evidence="1" id="KW-1185">Reference proteome</keyword>
<accession>A0AC58SS16</accession>
<reference evidence="2" key="2">
    <citation type="submission" date="2025-08" db="UniProtKB">
        <authorList>
            <consortium name="RefSeq"/>
        </authorList>
    </citation>
    <scope>IDENTIFICATION</scope>
    <source>
        <tissue evidence="2">Leaf</tissue>
    </source>
</reference>
<evidence type="ECO:0000313" key="1">
    <source>
        <dbReference type="Proteomes" id="UP000790787"/>
    </source>
</evidence>
<gene>
    <name evidence="2" type="primary">LOC142169765</name>
</gene>
<sequence length="345" mass="39465">MLEATKTTKLIELLTGNPTTKDLKWESLFAENRLESRGMSLAYIAPVIPEGEKIAKLNQLELEKGSVKWKQTVILYVIGATPSIGALKRYIGKQWNFAAKPKIYFHNDGYYVVKFNTLEDKDEVLYSGPHTINNKAIIIKPWEANFYFNEEVLRMIPLWVQFPNLSLNYWEMETLSMIRSVLGNPIYTDECITKVERISFARVLVEMDVTVPLPHAIKVQDPTGRIFEEEVWFDRMQEYCDTCLQVGHNCNTIHRKQIHDQKNKHKEENVKKVIHKQEWKAKPGIALVIQSDNGGGSEGAAKKGNQTNMVETQRKQSGNQHEATKGVNSTLESAIKNGEQWTADK</sequence>